<dbReference type="EMBL" id="KL993900">
    <property type="protein sequence ID" value="KFK21994.1"/>
    <property type="molecule type" value="Genomic_DNA"/>
</dbReference>
<keyword evidence="3" id="KW-1185">Reference proteome</keyword>
<name>A0A087FWJ2_ARAAL</name>
<dbReference type="Proteomes" id="UP000029120">
    <property type="component" value="Unassembled WGS sequence"/>
</dbReference>
<dbReference type="AlphaFoldDB" id="A0A087FWJ2"/>
<accession>A0A087FWJ2</accession>
<proteinExistence type="predicted"/>
<evidence type="ECO:0000313" key="2">
    <source>
        <dbReference type="EMBL" id="KFK21994.1"/>
    </source>
</evidence>
<protein>
    <submittedName>
        <fullName evidence="2">Uncharacterized protein</fullName>
    </submittedName>
</protein>
<evidence type="ECO:0000256" key="1">
    <source>
        <dbReference type="SAM" id="MobiDB-lite"/>
    </source>
</evidence>
<evidence type="ECO:0000313" key="3">
    <source>
        <dbReference type="Proteomes" id="UP000029120"/>
    </source>
</evidence>
<dbReference type="OrthoDB" id="1929779at2759"/>
<organism evidence="2 3">
    <name type="scientific">Arabis alpina</name>
    <name type="common">Alpine rock-cress</name>
    <dbReference type="NCBI Taxonomy" id="50452"/>
    <lineage>
        <taxon>Eukaryota</taxon>
        <taxon>Viridiplantae</taxon>
        <taxon>Streptophyta</taxon>
        <taxon>Embryophyta</taxon>
        <taxon>Tracheophyta</taxon>
        <taxon>Spermatophyta</taxon>
        <taxon>Magnoliopsida</taxon>
        <taxon>eudicotyledons</taxon>
        <taxon>Gunneridae</taxon>
        <taxon>Pentapetalae</taxon>
        <taxon>rosids</taxon>
        <taxon>malvids</taxon>
        <taxon>Brassicales</taxon>
        <taxon>Brassicaceae</taxon>
        <taxon>Arabideae</taxon>
        <taxon>Arabis</taxon>
    </lineage>
</organism>
<sequence>MSPSFSAKESLLFDSAERQRQQVRASVMAELDEELSMFLEMTRREKEQPGEFETLLLGSKPGTSAVFHISSGGAPARKAPAPDHFLNSQGYNE</sequence>
<feature type="non-terminal residue" evidence="2">
    <location>
        <position position="93"/>
    </location>
</feature>
<feature type="region of interest" description="Disordered" evidence="1">
    <location>
        <begin position="70"/>
        <end position="93"/>
    </location>
</feature>
<gene>
    <name evidence="2" type="ORF">AALP_AAs74555U000100</name>
</gene>
<dbReference type="Gramene" id="KFK21994">
    <property type="protein sequence ID" value="KFK21994"/>
    <property type="gene ID" value="AALP_AAs74555U000100"/>
</dbReference>
<reference evidence="3" key="1">
    <citation type="journal article" date="2015" name="Nat. Plants">
        <title>Genome expansion of Arabis alpina linked with retrotransposition and reduced symmetric DNA methylation.</title>
        <authorList>
            <person name="Willing E.M."/>
            <person name="Rawat V."/>
            <person name="Mandakova T."/>
            <person name="Maumus F."/>
            <person name="James G.V."/>
            <person name="Nordstroem K.J."/>
            <person name="Becker C."/>
            <person name="Warthmann N."/>
            <person name="Chica C."/>
            <person name="Szarzynska B."/>
            <person name="Zytnicki M."/>
            <person name="Albani M.C."/>
            <person name="Kiefer C."/>
            <person name="Bergonzi S."/>
            <person name="Castaings L."/>
            <person name="Mateos J.L."/>
            <person name="Berns M.C."/>
            <person name="Bujdoso N."/>
            <person name="Piofczyk T."/>
            <person name="de Lorenzo L."/>
            <person name="Barrero-Sicilia C."/>
            <person name="Mateos I."/>
            <person name="Piednoel M."/>
            <person name="Hagmann J."/>
            <person name="Chen-Min-Tao R."/>
            <person name="Iglesias-Fernandez R."/>
            <person name="Schuster S.C."/>
            <person name="Alonso-Blanco C."/>
            <person name="Roudier F."/>
            <person name="Carbonero P."/>
            <person name="Paz-Ares J."/>
            <person name="Davis S.J."/>
            <person name="Pecinka A."/>
            <person name="Quesneville H."/>
            <person name="Colot V."/>
            <person name="Lysak M.A."/>
            <person name="Weigel D."/>
            <person name="Coupland G."/>
            <person name="Schneeberger K."/>
        </authorList>
    </citation>
    <scope>NUCLEOTIDE SEQUENCE [LARGE SCALE GENOMIC DNA]</scope>
    <source>
        <strain evidence="3">cv. Pajares</strain>
    </source>
</reference>